<dbReference type="AlphaFoldDB" id="A0A819GCD0"/>
<name>A0A819GCD0_9BILA</name>
<comment type="caution">
    <text evidence="2">The sequence shown here is derived from an EMBL/GenBank/DDBJ whole genome shotgun (WGS) entry which is preliminary data.</text>
</comment>
<dbReference type="EMBL" id="CAJNOE010002704">
    <property type="protein sequence ID" value="CAF1490838.1"/>
    <property type="molecule type" value="Genomic_DNA"/>
</dbReference>
<proteinExistence type="predicted"/>
<evidence type="ECO:0000313" key="2">
    <source>
        <dbReference type="EMBL" id="CAF3880728.1"/>
    </source>
</evidence>
<protein>
    <recommendedName>
        <fullName evidence="4">F-box domain-containing protein</fullName>
    </recommendedName>
</protein>
<dbReference type="Proteomes" id="UP000663868">
    <property type="component" value="Unassembled WGS sequence"/>
</dbReference>
<dbReference type="Proteomes" id="UP000663860">
    <property type="component" value="Unassembled WGS sequence"/>
</dbReference>
<sequence>MPRCCFLDLFPVELLHTLFTYFLAYEIFLNFSDVSDYVSSILLTYSAYQLDFKGIRKSNFNLICRRIQPHQVISLTISDNDDTPCQSELFFSHFRIEQFTHLQSIKLIMIDVESSKSIFTNLYMLKQLCSFSFDRESVRCKYPEWNHSNRDTFNQLDLLLIDVYSRLIPQLDRLHLNSGNILRSISLSRLRHLRLKECSLDDLETIFRKASQLKSLQICHILIKPNVNINLTSIQLTRLNLSVNCEYFSISITN</sequence>
<gene>
    <name evidence="1" type="ORF">IZO911_LOCUS44476</name>
    <name evidence="2" type="ORF">KXQ929_LOCUS21739</name>
</gene>
<evidence type="ECO:0000313" key="3">
    <source>
        <dbReference type="Proteomes" id="UP000663868"/>
    </source>
</evidence>
<evidence type="ECO:0008006" key="4">
    <source>
        <dbReference type="Google" id="ProtNLM"/>
    </source>
</evidence>
<accession>A0A819GCD0</accession>
<organism evidence="2 3">
    <name type="scientific">Adineta steineri</name>
    <dbReference type="NCBI Taxonomy" id="433720"/>
    <lineage>
        <taxon>Eukaryota</taxon>
        <taxon>Metazoa</taxon>
        <taxon>Spiralia</taxon>
        <taxon>Gnathifera</taxon>
        <taxon>Rotifera</taxon>
        <taxon>Eurotatoria</taxon>
        <taxon>Bdelloidea</taxon>
        <taxon>Adinetida</taxon>
        <taxon>Adinetidae</taxon>
        <taxon>Adineta</taxon>
    </lineage>
</organism>
<evidence type="ECO:0000313" key="1">
    <source>
        <dbReference type="EMBL" id="CAF1490838.1"/>
    </source>
</evidence>
<reference evidence="2" key="1">
    <citation type="submission" date="2021-02" db="EMBL/GenBank/DDBJ databases">
        <authorList>
            <person name="Nowell W R."/>
        </authorList>
    </citation>
    <scope>NUCLEOTIDE SEQUENCE</scope>
</reference>
<dbReference type="EMBL" id="CAJOBB010001614">
    <property type="protein sequence ID" value="CAF3880728.1"/>
    <property type="molecule type" value="Genomic_DNA"/>
</dbReference>